<dbReference type="Pfam" id="PF12833">
    <property type="entry name" value="HTH_18"/>
    <property type="match status" value="1"/>
</dbReference>
<evidence type="ECO:0000256" key="1">
    <source>
        <dbReference type="ARBA" id="ARBA00023015"/>
    </source>
</evidence>
<dbReference type="InterPro" id="IPR020449">
    <property type="entry name" value="Tscrpt_reg_AraC-type_HTH"/>
</dbReference>
<dbReference type="PRINTS" id="PR00032">
    <property type="entry name" value="HTHARAC"/>
</dbReference>
<reference evidence="5 8" key="1">
    <citation type="submission" date="2015-09" db="EMBL/GenBank/DDBJ databases">
        <authorList>
            <consortium name="Pathogen Informatics"/>
        </authorList>
    </citation>
    <scope>NUCLEOTIDE SEQUENCE [LARGE SCALE GENOMIC DNA]</scope>
    <source>
        <strain evidence="5 8">2789STDY5608822</strain>
    </source>
</reference>
<dbReference type="GO" id="GO:0003700">
    <property type="term" value="F:DNA-binding transcription factor activity"/>
    <property type="evidence" value="ECO:0007669"/>
    <property type="project" value="InterPro"/>
</dbReference>
<name>A0A174E814_PARDI</name>
<dbReference type="SUPFAM" id="SSF46689">
    <property type="entry name" value="Homeodomain-like"/>
    <property type="match status" value="2"/>
</dbReference>
<dbReference type="Pfam" id="PF02311">
    <property type="entry name" value="AraC_binding"/>
    <property type="match status" value="1"/>
</dbReference>
<protein>
    <submittedName>
        <fullName evidence="6">AraC family transcriptional regulator</fullName>
    </submittedName>
    <submittedName>
        <fullName evidence="5">Bacillibactin transport regulator</fullName>
    </submittedName>
</protein>
<dbReference type="Gene3D" id="1.10.10.60">
    <property type="entry name" value="Homeodomain-like"/>
    <property type="match status" value="2"/>
</dbReference>
<evidence type="ECO:0000313" key="7">
    <source>
        <dbReference type="EMBL" id="WET64986.1"/>
    </source>
</evidence>
<dbReference type="InterPro" id="IPR009057">
    <property type="entry name" value="Homeodomain-like_sf"/>
</dbReference>
<evidence type="ECO:0000256" key="3">
    <source>
        <dbReference type="ARBA" id="ARBA00023163"/>
    </source>
</evidence>
<dbReference type="InterPro" id="IPR018060">
    <property type="entry name" value="HTH_AraC"/>
</dbReference>
<feature type="domain" description="HTH araC/xylS-type" evidence="4">
    <location>
        <begin position="194"/>
        <end position="292"/>
    </location>
</feature>
<dbReference type="Proteomes" id="UP000095455">
    <property type="component" value="Unassembled WGS sequence"/>
</dbReference>
<dbReference type="InterPro" id="IPR003313">
    <property type="entry name" value="AraC-bd"/>
</dbReference>
<dbReference type="PANTHER" id="PTHR43280">
    <property type="entry name" value="ARAC-FAMILY TRANSCRIPTIONAL REGULATOR"/>
    <property type="match status" value="1"/>
</dbReference>
<dbReference type="SMART" id="SM00342">
    <property type="entry name" value="HTH_ARAC"/>
    <property type="match status" value="1"/>
</dbReference>
<dbReference type="EMBL" id="CYYK01000006">
    <property type="protein sequence ID" value="CUO32646.1"/>
    <property type="molecule type" value="Genomic_DNA"/>
</dbReference>
<dbReference type="InterPro" id="IPR018062">
    <property type="entry name" value="HTH_AraC-typ_CS"/>
</dbReference>
<evidence type="ECO:0000313" key="5">
    <source>
        <dbReference type="EMBL" id="CUO32646.1"/>
    </source>
</evidence>
<dbReference type="Proteomes" id="UP001221009">
    <property type="component" value="Chromosome"/>
</dbReference>
<dbReference type="PANTHER" id="PTHR43280:SF30">
    <property type="entry name" value="MMSAB OPERON REGULATORY PROTEIN"/>
    <property type="match status" value="1"/>
</dbReference>
<dbReference type="SUPFAM" id="SSF51215">
    <property type="entry name" value="Regulatory protein AraC"/>
    <property type="match status" value="1"/>
</dbReference>
<dbReference type="EMBL" id="CP120353">
    <property type="protein sequence ID" value="WET64986.1"/>
    <property type="molecule type" value="Genomic_DNA"/>
</dbReference>
<dbReference type="RefSeq" id="WP_005866402.1">
    <property type="nucleotide sequence ID" value="NZ_CABMKT010000002.1"/>
</dbReference>
<dbReference type="PROSITE" id="PS01124">
    <property type="entry name" value="HTH_ARAC_FAMILY_2"/>
    <property type="match status" value="1"/>
</dbReference>
<organism evidence="5 8">
    <name type="scientific">Parabacteroides distasonis</name>
    <dbReference type="NCBI Taxonomy" id="823"/>
    <lineage>
        <taxon>Bacteria</taxon>
        <taxon>Pseudomonadati</taxon>
        <taxon>Bacteroidota</taxon>
        <taxon>Bacteroidia</taxon>
        <taxon>Bacteroidales</taxon>
        <taxon>Tannerellaceae</taxon>
        <taxon>Parabacteroides</taxon>
    </lineage>
</organism>
<reference evidence="6" key="2">
    <citation type="submission" date="2023-01" db="EMBL/GenBank/DDBJ databases">
        <title>Human gut microbiome strain richness.</title>
        <authorList>
            <person name="Chen-Liaw A."/>
        </authorList>
    </citation>
    <scope>NUCLEOTIDE SEQUENCE</scope>
    <source>
        <strain evidence="6">D35st1_E5_D35t1_190705</strain>
    </source>
</reference>
<keyword evidence="1" id="KW-0805">Transcription regulation</keyword>
<dbReference type="GeneID" id="93524744"/>
<dbReference type="GO" id="GO:0043565">
    <property type="term" value="F:sequence-specific DNA binding"/>
    <property type="evidence" value="ECO:0007669"/>
    <property type="project" value="InterPro"/>
</dbReference>
<dbReference type="InterPro" id="IPR037923">
    <property type="entry name" value="HTH-like"/>
</dbReference>
<sequence length="296" mass="35192">MVKIKEGFKGERLVSLPEELLASYRREPLINNLYVRKIGFFPRVKYHFLQKEHGCDYAMLIYCTEGKGWYRILGKQYTVEKYQYIIIPPGIPYSFGADEGDPWTIYWLHFQGKLRDQFLPSHPVPVTISPNEYSRLQDRLRLFEEIYSSFSMGYIKEYMIYSSMCLYNFLASFIYLEQFRHIMIPSQKEYPFTARVIHYMRENIQQNLTLKELASYFKYSPSHFSALFFGETGVSPMNYFIRLKIQKACEYIELTNMKLNEIATHLGFEDAAYFSRTFTKVMGCSPSVYRKKEMEI</sequence>
<dbReference type="Proteomes" id="UP001211522">
    <property type="component" value="Unassembled WGS sequence"/>
</dbReference>
<evidence type="ECO:0000313" key="8">
    <source>
        <dbReference type="Proteomes" id="UP000095455"/>
    </source>
</evidence>
<evidence type="ECO:0000256" key="2">
    <source>
        <dbReference type="ARBA" id="ARBA00023125"/>
    </source>
</evidence>
<proteinExistence type="predicted"/>
<dbReference type="CDD" id="cd06986">
    <property type="entry name" value="cupin_MmsR-like_N"/>
    <property type="match status" value="1"/>
</dbReference>
<dbReference type="AlphaFoldDB" id="A0A174E814"/>
<dbReference type="Gene3D" id="2.60.120.280">
    <property type="entry name" value="Regulatory protein AraC"/>
    <property type="match status" value="1"/>
</dbReference>
<evidence type="ECO:0000313" key="6">
    <source>
        <dbReference type="EMBL" id="MDB9140510.1"/>
    </source>
</evidence>
<evidence type="ECO:0000259" key="4">
    <source>
        <dbReference type="PROSITE" id="PS01124"/>
    </source>
</evidence>
<reference evidence="7" key="3">
    <citation type="submission" date="2023-03" db="EMBL/GenBank/DDBJ databases">
        <title>Parabacteroides distasonis, a bacteria resistant against UC.</title>
        <authorList>
            <person name="Dai W."/>
        </authorList>
    </citation>
    <scope>NUCLEOTIDE SEQUENCE</scope>
    <source>
        <strain evidence="7">F1-28</strain>
    </source>
</reference>
<keyword evidence="3" id="KW-0804">Transcription</keyword>
<dbReference type="PROSITE" id="PS00041">
    <property type="entry name" value="HTH_ARAC_FAMILY_1"/>
    <property type="match status" value="1"/>
</dbReference>
<gene>
    <name evidence="5" type="primary">btr_3</name>
    <name evidence="5" type="ORF">ERS852380_02052</name>
    <name evidence="7" type="ORF">P2T59_03155</name>
    <name evidence="6" type="ORF">PN612_18640</name>
</gene>
<accession>A0A174E814</accession>
<keyword evidence="2" id="KW-0238">DNA-binding</keyword>
<dbReference type="EMBL" id="JAQMPX010000135">
    <property type="protein sequence ID" value="MDB9140510.1"/>
    <property type="molecule type" value="Genomic_DNA"/>
</dbReference>